<reference evidence="1 2" key="1">
    <citation type="submission" date="2020-04" db="EMBL/GenBank/DDBJ databases">
        <title>Hymenobacter polaris sp. nov., isolated from Arctic soil.</title>
        <authorList>
            <person name="Dahal R.H."/>
        </authorList>
    </citation>
    <scope>NUCLEOTIDE SEQUENCE [LARGE SCALE GENOMIC DNA]</scope>
    <source>
        <strain evidence="1 2">RP-2-7</strain>
    </source>
</reference>
<comment type="caution">
    <text evidence="1">The sequence shown here is derived from an EMBL/GenBank/DDBJ whole genome shotgun (WGS) entry which is preliminary data.</text>
</comment>
<dbReference type="RefSeq" id="WP_169529800.1">
    <property type="nucleotide sequence ID" value="NZ_JABBGH010000001.1"/>
</dbReference>
<dbReference type="AlphaFoldDB" id="A0A7Y0ABW4"/>
<protein>
    <submittedName>
        <fullName evidence="1">Uncharacterized protein</fullName>
    </submittedName>
</protein>
<evidence type="ECO:0000313" key="2">
    <source>
        <dbReference type="Proteomes" id="UP000559626"/>
    </source>
</evidence>
<sequence>MALLHPPGAQPFDYYLMSSEEELGRLFNFDYWLAYNTGFTQKAFNRTFSSRGREQHRHEFVHMLYPAVKNYFLAEGLATYLGGVDGHTPYRETLRAVALDLQRHPGVTFEDLYTSKFRYPTNANPRYVAAGLVYELVAQRAGVGAFQQLEESENTYASFLQHFAALLRLPPPRAEALLNQQLRAAAR</sequence>
<dbReference type="EMBL" id="JABBGH010000001">
    <property type="protein sequence ID" value="NML64510.1"/>
    <property type="molecule type" value="Genomic_DNA"/>
</dbReference>
<accession>A0A7Y0ABW4</accession>
<keyword evidence="2" id="KW-1185">Reference proteome</keyword>
<evidence type="ECO:0000313" key="1">
    <source>
        <dbReference type="EMBL" id="NML64510.1"/>
    </source>
</evidence>
<dbReference type="Proteomes" id="UP000559626">
    <property type="component" value="Unassembled WGS sequence"/>
</dbReference>
<proteinExistence type="predicted"/>
<name>A0A7Y0ABW4_9BACT</name>
<organism evidence="1 2">
    <name type="scientific">Hymenobacter polaris</name>
    <dbReference type="NCBI Taxonomy" id="2682546"/>
    <lineage>
        <taxon>Bacteria</taxon>
        <taxon>Pseudomonadati</taxon>
        <taxon>Bacteroidota</taxon>
        <taxon>Cytophagia</taxon>
        <taxon>Cytophagales</taxon>
        <taxon>Hymenobacteraceae</taxon>
        <taxon>Hymenobacter</taxon>
    </lineage>
</organism>
<gene>
    <name evidence="1" type="ORF">HHL22_04765</name>
</gene>